<evidence type="ECO:0000259" key="2">
    <source>
        <dbReference type="PROSITE" id="PS50110"/>
    </source>
</evidence>
<dbReference type="GO" id="GO:0000160">
    <property type="term" value="P:phosphorelay signal transduction system"/>
    <property type="evidence" value="ECO:0007669"/>
    <property type="project" value="InterPro"/>
</dbReference>
<keyword evidence="1" id="KW-0597">Phosphoprotein</keyword>
<dbReference type="Gene3D" id="3.40.50.2300">
    <property type="match status" value="1"/>
</dbReference>
<dbReference type="AlphaFoldDB" id="A0A1M4WY96"/>
<dbReference type="Pfam" id="PF00072">
    <property type="entry name" value="Response_reg"/>
    <property type="match status" value="1"/>
</dbReference>
<feature type="modified residue" description="4-aspartylphosphate" evidence="1">
    <location>
        <position position="60"/>
    </location>
</feature>
<evidence type="ECO:0000256" key="1">
    <source>
        <dbReference type="PROSITE-ProRule" id="PRU00169"/>
    </source>
</evidence>
<accession>A0A1M4WY96</accession>
<dbReference type="InterPro" id="IPR052893">
    <property type="entry name" value="TCS_response_regulator"/>
</dbReference>
<evidence type="ECO:0000313" key="4">
    <source>
        <dbReference type="Proteomes" id="UP000184147"/>
    </source>
</evidence>
<keyword evidence="4" id="KW-1185">Reference proteome</keyword>
<dbReference type="PANTHER" id="PTHR44520">
    <property type="entry name" value="RESPONSE REGULATOR RCP1-RELATED"/>
    <property type="match status" value="1"/>
</dbReference>
<dbReference type="SUPFAM" id="SSF52172">
    <property type="entry name" value="CheY-like"/>
    <property type="match status" value="1"/>
</dbReference>
<protein>
    <submittedName>
        <fullName evidence="3">Response regulator receiver domain-containing protein</fullName>
    </submittedName>
</protein>
<dbReference type="InterPro" id="IPR001789">
    <property type="entry name" value="Sig_transdc_resp-reg_receiver"/>
</dbReference>
<dbReference type="STRING" id="1124188.SAMN05444377_101467"/>
<dbReference type="SMART" id="SM00448">
    <property type="entry name" value="REC"/>
    <property type="match status" value="1"/>
</dbReference>
<dbReference type="PANTHER" id="PTHR44520:SF2">
    <property type="entry name" value="RESPONSE REGULATOR RCP1"/>
    <property type="match status" value="1"/>
</dbReference>
<dbReference type="Proteomes" id="UP000184147">
    <property type="component" value="Unassembled WGS sequence"/>
</dbReference>
<dbReference type="EMBL" id="FQVQ01000001">
    <property type="protein sequence ID" value="SHE86261.1"/>
    <property type="molecule type" value="Genomic_DNA"/>
</dbReference>
<evidence type="ECO:0000313" key="3">
    <source>
        <dbReference type="EMBL" id="SHE86261.1"/>
    </source>
</evidence>
<feature type="domain" description="Response regulatory" evidence="2">
    <location>
        <begin position="6"/>
        <end position="127"/>
    </location>
</feature>
<sequence>MKALTHLLLLEDDAIEIMKFERVIQKLATSFTLSIAHDGAIALEALQQAKDHLPELILLDLNMPNFNGIEFLRSVKKEPAWCHIPCVVLTTSDNRIDLMDCYREGIAGYFLKPLRYDDYVALIQSILAYWNNSHLV</sequence>
<organism evidence="3 4">
    <name type="scientific">Flavobacterium fontis</name>
    <dbReference type="NCBI Taxonomy" id="1124188"/>
    <lineage>
        <taxon>Bacteria</taxon>
        <taxon>Pseudomonadati</taxon>
        <taxon>Bacteroidota</taxon>
        <taxon>Flavobacteriia</taxon>
        <taxon>Flavobacteriales</taxon>
        <taxon>Flavobacteriaceae</taxon>
        <taxon>Flavobacterium</taxon>
    </lineage>
</organism>
<dbReference type="CDD" id="cd17557">
    <property type="entry name" value="REC_Rcp-like"/>
    <property type="match status" value="1"/>
</dbReference>
<proteinExistence type="predicted"/>
<name>A0A1M4WY96_9FLAO</name>
<dbReference type="OrthoDB" id="7631574at2"/>
<dbReference type="InterPro" id="IPR011006">
    <property type="entry name" value="CheY-like_superfamily"/>
</dbReference>
<gene>
    <name evidence="3" type="ORF">SAMN05444377_101467</name>
</gene>
<dbReference type="PROSITE" id="PS50110">
    <property type="entry name" value="RESPONSE_REGULATORY"/>
    <property type="match status" value="1"/>
</dbReference>
<reference evidence="3 4" key="1">
    <citation type="submission" date="2016-11" db="EMBL/GenBank/DDBJ databases">
        <authorList>
            <person name="Jaros S."/>
            <person name="Januszkiewicz K."/>
            <person name="Wedrychowicz H."/>
        </authorList>
    </citation>
    <scope>NUCLEOTIDE SEQUENCE [LARGE SCALE GENOMIC DNA]</scope>
    <source>
        <strain evidence="3 4">DSM 25660</strain>
    </source>
</reference>
<dbReference type="RefSeq" id="WP_073361134.1">
    <property type="nucleotide sequence ID" value="NZ_FQVQ01000001.1"/>
</dbReference>